<sequence>MEKIKIVCDGSYSKKLNYASVGCSFEYHNIKYNLSKMVDYERYKENLDILDSNFIEMYSVFFTMENLLKLNLLKEPIEIINDSQVSVTIINKCIEKMKKNILIYYINNNISMFLSQMLEMYLKFDELAVIFSKRSYTKDAHFLCRREADLKFIKVDYLADNTFRVRNIKKGTTYLVDIEKPMCNCRYFFYENKSQNDTLNLCKHIVAVKNFIRRVDKDEDIVKLSR</sequence>
<organism evidence="3 4">
    <name type="scientific">Clostridium beijerinckii</name>
    <name type="common">Clostridium MP</name>
    <dbReference type="NCBI Taxonomy" id="1520"/>
    <lineage>
        <taxon>Bacteria</taxon>
        <taxon>Bacillati</taxon>
        <taxon>Bacillota</taxon>
        <taxon>Clostridia</taxon>
        <taxon>Eubacteriales</taxon>
        <taxon>Clostridiaceae</taxon>
        <taxon>Clostridium</taxon>
    </lineage>
</organism>
<evidence type="ECO:0000313" key="3">
    <source>
        <dbReference type="EMBL" id="NSB12155.1"/>
    </source>
</evidence>
<dbReference type="InterPro" id="IPR036397">
    <property type="entry name" value="RNaseH_sf"/>
</dbReference>
<keyword evidence="1" id="KW-0862">Zinc</keyword>
<dbReference type="Gene3D" id="3.30.420.10">
    <property type="entry name" value="Ribonuclease H-like superfamily/Ribonuclease H"/>
    <property type="match status" value="1"/>
</dbReference>
<keyword evidence="1" id="KW-0863">Zinc-finger</keyword>
<dbReference type="Proteomes" id="UP000822184">
    <property type="component" value="Unassembled WGS sequence"/>
</dbReference>
<dbReference type="InterPro" id="IPR007527">
    <property type="entry name" value="Znf_SWIM"/>
</dbReference>
<protein>
    <submittedName>
        <fullName evidence="3">Ribonuclease HI</fullName>
    </submittedName>
</protein>
<evidence type="ECO:0000259" key="2">
    <source>
        <dbReference type="PROSITE" id="PS50966"/>
    </source>
</evidence>
<evidence type="ECO:0000256" key="1">
    <source>
        <dbReference type="PROSITE-ProRule" id="PRU00325"/>
    </source>
</evidence>
<dbReference type="AlphaFoldDB" id="A0AAE5H074"/>
<name>A0AAE5H074_CLOBE</name>
<proteinExistence type="predicted"/>
<evidence type="ECO:0000313" key="4">
    <source>
        <dbReference type="Proteomes" id="UP000822184"/>
    </source>
</evidence>
<keyword evidence="1" id="KW-0479">Metal-binding</keyword>
<dbReference type="InterPro" id="IPR012337">
    <property type="entry name" value="RNaseH-like_sf"/>
</dbReference>
<comment type="caution">
    <text evidence="3">The sequence shown here is derived from an EMBL/GenBank/DDBJ whole genome shotgun (WGS) entry which is preliminary data.</text>
</comment>
<gene>
    <name evidence="3" type="ORF">BCD95_000414</name>
</gene>
<reference evidence="3" key="1">
    <citation type="submission" date="2020-06" db="EMBL/GenBank/DDBJ databases">
        <title>Genomic insights into acetone-butanol-ethanol (ABE) fermentation by sequencing solventogenic clostridia strains.</title>
        <authorList>
            <person name="Brown S."/>
        </authorList>
    </citation>
    <scope>NUCLEOTIDE SEQUENCE</scope>
    <source>
        <strain evidence="3">DJ123</strain>
    </source>
</reference>
<dbReference type="EMBL" id="JABTDW010000001">
    <property type="protein sequence ID" value="NSB12155.1"/>
    <property type="molecule type" value="Genomic_DNA"/>
</dbReference>
<accession>A0AAE5H074</accession>
<dbReference type="GO" id="GO:0003676">
    <property type="term" value="F:nucleic acid binding"/>
    <property type="evidence" value="ECO:0007669"/>
    <property type="project" value="InterPro"/>
</dbReference>
<dbReference type="PROSITE" id="PS50966">
    <property type="entry name" value="ZF_SWIM"/>
    <property type="match status" value="1"/>
</dbReference>
<dbReference type="RefSeq" id="WP_077856372.1">
    <property type="nucleotide sequence ID" value="NZ_JABTDW010000001.1"/>
</dbReference>
<feature type="domain" description="SWIM-type" evidence="2">
    <location>
        <begin position="174"/>
        <end position="213"/>
    </location>
</feature>
<dbReference type="SUPFAM" id="SSF53098">
    <property type="entry name" value="Ribonuclease H-like"/>
    <property type="match status" value="1"/>
</dbReference>
<dbReference type="GO" id="GO:0008270">
    <property type="term" value="F:zinc ion binding"/>
    <property type="evidence" value="ECO:0007669"/>
    <property type="project" value="UniProtKB-KW"/>
</dbReference>